<dbReference type="RefSeq" id="WP_111433234.1">
    <property type="nucleotide sequence ID" value="NZ_JACIGG010000014.1"/>
</dbReference>
<evidence type="ECO:0000256" key="1">
    <source>
        <dbReference type="SAM" id="Phobius"/>
    </source>
</evidence>
<evidence type="ECO:0000313" key="2">
    <source>
        <dbReference type="EMBL" id="RAI28808.1"/>
    </source>
</evidence>
<keyword evidence="1" id="KW-0812">Transmembrane</keyword>
<feature type="transmembrane region" description="Helical" evidence="1">
    <location>
        <begin position="55"/>
        <end position="73"/>
    </location>
</feature>
<gene>
    <name evidence="2" type="ORF">CH339_05260</name>
</gene>
<dbReference type="Pfam" id="PF10003">
    <property type="entry name" value="DUF2244"/>
    <property type="match status" value="1"/>
</dbReference>
<organism evidence="2 3">
    <name type="scientific">Rhodobium orientis</name>
    <dbReference type="NCBI Taxonomy" id="34017"/>
    <lineage>
        <taxon>Bacteria</taxon>
        <taxon>Pseudomonadati</taxon>
        <taxon>Pseudomonadota</taxon>
        <taxon>Alphaproteobacteria</taxon>
        <taxon>Hyphomicrobiales</taxon>
        <taxon>Rhodobiaceae</taxon>
        <taxon>Rhodobium</taxon>
    </lineage>
</organism>
<evidence type="ECO:0008006" key="4">
    <source>
        <dbReference type="Google" id="ProtNLM"/>
    </source>
</evidence>
<keyword evidence="1" id="KW-0472">Membrane</keyword>
<dbReference type="InterPro" id="IPR019253">
    <property type="entry name" value="DUF2244_TM"/>
</dbReference>
<dbReference type="InterPro" id="IPR016990">
    <property type="entry name" value="UCP032162_TM"/>
</dbReference>
<dbReference type="OrthoDB" id="9808190at2"/>
<protein>
    <recommendedName>
        <fullName evidence="4">DUF2244 domain-containing protein</fullName>
    </recommendedName>
</protein>
<sequence>MGDRNPETDDPFFSALVTPHRSLPRSGFRAVMIVAGLVCLSSGLVFWSMGAWPVAGFFGLDIAALWLAFRLSYRSGRAYEEVNVSYHEVHVRKVSPSGRIEDYRFNPLWIRLSVTRLEDEGCVKVSLVGRGIDLVLGGFLNPADRESFANAFSGALNAARSGPLQPA</sequence>
<dbReference type="PIRSF" id="PIRSF032162">
    <property type="entry name" value="UCP032162_imp"/>
    <property type="match status" value="1"/>
</dbReference>
<dbReference type="EMBL" id="NPEV01000007">
    <property type="protein sequence ID" value="RAI28808.1"/>
    <property type="molecule type" value="Genomic_DNA"/>
</dbReference>
<proteinExistence type="predicted"/>
<dbReference type="Proteomes" id="UP000249299">
    <property type="component" value="Unassembled WGS sequence"/>
</dbReference>
<name>A0A327K0B8_9HYPH</name>
<evidence type="ECO:0000313" key="3">
    <source>
        <dbReference type="Proteomes" id="UP000249299"/>
    </source>
</evidence>
<accession>A0A327K0B8</accession>
<comment type="caution">
    <text evidence="2">The sequence shown here is derived from an EMBL/GenBank/DDBJ whole genome shotgun (WGS) entry which is preliminary data.</text>
</comment>
<dbReference type="AlphaFoldDB" id="A0A327K0B8"/>
<keyword evidence="3" id="KW-1185">Reference proteome</keyword>
<feature type="transmembrane region" description="Helical" evidence="1">
    <location>
        <begin position="30"/>
        <end position="49"/>
    </location>
</feature>
<keyword evidence="1" id="KW-1133">Transmembrane helix</keyword>
<reference evidence="2 3" key="1">
    <citation type="submission" date="2017-07" db="EMBL/GenBank/DDBJ databases">
        <title>Draft Genome Sequences of Select Purple Nonsulfur Bacteria.</title>
        <authorList>
            <person name="Lasarre B."/>
            <person name="Mckinlay J.B."/>
        </authorList>
    </citation>
    <scope>NUCLEOTIDE SEQUENCE [LARGE SCALE GENOMIC DNA]</scope>
    <source>
        <strain evidence="2 3">DSM 11290</strain>
    </source>
</reference>